<gene>
    <name evidence="3" type="ORF">D0Y65_007261</name>
    <name evidence="2" type="ORF">glysoja_033533</name>
</gene>
<evidence type="ECO:0000313" key="3">
    <source>
        <dbReference type="EMBL" id="RZC20826.1"/>
    </source>
</evidence>
<name>A0A0B2QEA2_GLYSO</name>
<dbReference type="EMBL" id="KN658617">
    <property type="protein sequence ID" value="KHN19901.1"/>
    <property type="molecule type" value="Genomic_DNA"/>
</dbReference>
<keyword evidence="4" id="KW-1185">Reference proteome</keyword>
<reference evidence="3 4" key="2">
    <citation type="submission" date="2018-09" db="EMBL/GenBank/DDBJ databases">
        <title>A high-quality reference genome of wild soybean provides a powerful tool to mine soybean genomes.</title>
        <authorList>
            <person name="Xie M."/>
            <person name="Chung C.Y.L."/>
            <person name="Li M.-W."/>
            <person name="Wong F.-L."/>
            <person name="Chan T.-F."/>
            <person name="Lam H.-M."/>
        </authorList>
    </citation>
    <scope>NUCLEOTIDE SEQUENCE [LARGE SCALE GENOMIC DNA]</scope>
    <source>
        <strain evidence="4">cv. W05</strain>
        <tissue evidence="3">Hypocotyl of etiolated seedlings</tissue>
    </source>
</reference>
<dbReference type="Proteomes" id="UP000289340">
    <property type="component" value="Chromosome 3"/>
</dbReference>
<sequence>MAATRSQLCMFFVLVAITFTPSAVFGQKTATCVFIKANCGTNHDCFAPCKLKLKNDYCPGYAICDNGSSCCCQRIPNCGSPPLRKT</sequence>
<feature type="signal peptide" evidence="1">
    <location>
        <begin position="1"/>
        <end position="26"/>
    </location>
</feature>
<accession>A0A0B2QEA2</accession>
<dbReference type="EMBL" id="QZWG01000003">
    <property type="protein sequence ID" value="RZC20826.1"/>
    <property type="molecule type" value="Genomic_DNA"/>
</dbReference>
<reference evidence="2" key="1">
    <citation type="submission" date="2014-07" db="EMBL/GenBank/DDBJ databases">
        <title>Identification of a novel salt tolerance gene in wild soybean by whole-genome sequencing.</title>
        <authorList>
            <person name="Lam H.-M."/>
            <person name="Qi X."/>
            <person name="Li M.-W."/>
            <person name="Liu X."/>
            <person name="Xie M."/>
            <person name="Ni M."/>
            <person name="Xu X."/>
        </authorList>
    </citation>
    <scope>NUCLEOTIDE SEQUENCE [LARGE SCALE GENOMIC DNA]</scope>
    <source>
        <tissue evidence="2">Root</tissue>
    </source>
</reference>
<evidence type="ECO:0008006" key="5">
    <source>
        <dbReference type="Google" id="ProtNLM"/>
    </source>
</evidence>
<organism evidence="2">
    <name type="scientific">Glycine soja</name>
    <name type="common">Wild soybean</name>
    <dbReference type="NCBI Taxonomy" id="3848"/>
    <lineage>
        <taxon>Eukaryota</taxon>
        <taxon>Viridiplantae</taxon>
        <taxon>Streptophyta</taxon>
        <taxon>Embryophyta</taxon>
        <taxon>Tracheophyta</taxon>
        <taxon>Spermatophyta</taxon>
        <taxon>Magnoliopsida</taxon>
        <taxon>eudicotyledons</taxon>
        <taxon>Gunneridae</taxon>
        <taxon>Pentapetalae</taxon>
        <taxon>rosids</taxon>
        <taxon>fabids</taxon>
        <taxon>Fabales</taxon>
        <taxon>Fabaceae</taxon>
        <taxon>Papilionoideae</taxon>
        <taxon>50 kb inversion clade</taxon>
        <taxon>NPAAA clade</taxon>
        <taxon>indigoferoid/millettioid clade</taxon>
        <taxon>Phaseoleae</taxon>
        <taxon>Glycine</taxon>
        <taxon>Glycine subgen. Soja</taxon>
    </lineage>
</organism>
<dbReference type="AlphaFoldDB" id="A0A0B2QEA2"/>
<feature type="chain" id="PRO_5040562800" description="Defensin-like protein" evidence="1">
    <location>
        <begin position="27"/>
        <end position="86"/>
    </location>
</feature>
<protein>
    <recommendedName>
        <fullName evidence="5">Defensin-like protein</fullName>
    </recommendedName>
</protein>
<dbReference type="Proteomes" id="UP000053555">
    <property type="component" value="Unassembled WGS sequence"/>
</dbReference>
<keyword evidence="1" id="KW-0732">Signal</keyword>
<evidence type="ECO:0000313" key="2">
    <source>
        <dbReference type="EMBL" id="KHN19901.1"/>
    </source>
</evidence>
<evidence type="ECO:0000313" key="4">
    <source>
        <dbReference type="Proteomes" id="UP000289340"/>
    </source>
</evidence>
<proteinExistence type="predicted"/>
<evidence type="ECO:0000256" key="1">
    <source>
        <dbReference type="SAM" id="SignalP"/>
    </source>
</evidence>